<dbReference type="AlphaFoldDB" id="S5T4D4"/>
<comment type="catalytic activity">
    <reaction evidence="5">
        <text>L-methionyl-tRNA(fMet) + (6R)-10-formyltetrahydrofolate = N-formyl-L-methionyl-tRNA(fMet) + (6S)-5,6,7,8-tetrahydrofolate + H(+)</text>
        <dbReference type="Rhea" id="RHEA:24380"/>
        <dbReference type="Rhea" id="RHEA-COMP:9952"/>
        <dbReference type="Rhea" id="RHEA-COMP:9953"/>
        <dbReference type="ChEBI" id="CHEBI:15378"/>
        <dbReference type="ChEBI" id="CHEBI:57453"/>
        <dbReference type="ChEBI" id="CHEBI:78530"/>
        <dbReference type="ChEBI" id="CHEBI:78844"/>
        <dbReference type="ChEBI" id="CHEBI:195366"/>
        <dbReference type="EC" id="2.1.2.9"/>
    </reaction>
</comment>
<reference evidence="9" key="2">
    <citation type="journal article" date="2016" name="Environ. Microbiol. Rep.">
        <title>Analysis of defence systems and a conjugative IncP-1 plasmid in the marine polyaromatic hydrocarbons-degrading bacterium Cycloclasticus sp. 78-ME.</title>
        <authorList>
            <person name="Yakimov M.M."/>
            <person name="Crisafi F."/>
            <person name="Messina E."/>
            <person name="Smedile F."/>
            <person name="Lopatina A."/>
            <person name="Denaro R."/>
            <person name="Pieper D.H."/>
            <person name="Golyshin P.N."/>
            <person name="Giuliano L."/>
        </authorList>
    </citation>
    <scope>NUCLEOTIDE SEQUENCE [LARGE SCALE GENOMIC DNA]</scope>
    <source>
        <strain evidence="9">78-ME</strain>
    </source>
</reference>
<keyword evidence="4 5" id="KW-0648">Protein biosynthesis</keyword>
<dbReference type="Proteomes" id="UP000015380">
    <property type="component" value="Chromosome"/>
</dbReference>
<dbReference type="eggNOG" id="COG0223">
    <property type="taxonomic scope" value="Bacteria"/>
</dbReference>
<dbReference type="GO" id="GO:0005829">
    <property type="term" value="C:cytosol"/>
    <property type="evidence" value="ECO:0007669"/>
    <property type="project" value="TreeGrafter"/>
</dbReference>
<keyword evidence="9" id="KW-1185">Reference proteome</keyword>
<dbReference type="GO" id="GO:0004479">
    <property type="term" value="F:methionyl-tRNA formyltransferase activity"/>
    <property type="evidence" value="ECO:0007669"/>
    <property type="project" value="UniProtKB-UniRule"/>
</dbReference>
<protein>
    <recommendedName>
        <fullName evidence="2 5">Methionyl-tRNA formyltransferase</fullName>
        <ecNumber evidence="2 5">2.1.2.9</ecNumber>
    </recommendedName>
</protein>
<dbReference type="InterPro" id="IPR036477">
    <property type="entry name" value="Formyl_transf_N_sf"/>
</dbReference>
<sequence>MNIIFAGTPDFSVPTLQALMASQHHVCAVYTQPDRPAGRGRKVQLSPVKQCALDANIPIEQPVNFKSAASITTLEQYQADLMIVVAYGIILPDLVLNTPKFGCINIHASLLPRWRGAAPIQRAILSGDKETGITLMQMDTGLDTGDMLSKTVLPIQPEDTSSSLHNKLSTLGANALIDLLPLVDAQQLSPSRQNNNEATYAHKLSKQEALIDWSKPAADVQRSIQGYNPWPVAHTLLNNKPLRIWQATVTQLPTSGQPGEVNTEKNKLFVACGDYFIEVNELQPANKRRMSASDYLSAHHINALTLG</sequence>
<dbReference type="CDD" id="cd08646">
    <property type="entry name" value="FMT_core_Met-tRNA-FMT_N"/>
    <property type="match status" value="1"/>
</dbReference>
<dbReference type="InterPro" id="IPR041711">
    <property type="entry name" value="Met-tRNA-FMT_N"/>
</dbReference>
<evidence type="ECO:0000256" key="2">
    <source>
        <dbReference type="ARBA" id="ARBA00012261"/>
    </source>
</evidence>
<dbReference type="HAMAP" id="MF_00182">
    <property type="entry name" value="Formyl_trans"/>
    <property type="match status" value="1"/>
</dbReference>
<evidence type="ECO:0000256" key="4">
    <source>
        <dbReference type="ARBA" id="ARBA00022917"/>
    </source>
</evidence>
<evidence type="ECO:0000313" key="9">
    <source>
        <dbReference type="Proteomes" id="UP000015380"/>
    </source>
</evidence>
<dbReference type="Pfam" id="PF02911">
    <property type="entry name" value="Formyl_trans_C"/>
    <property type="match status" value="1"/>
</dbReference>
<feature type="binding site" evidence="5">
    <location>
        <begin position="109"/>
        <end position="112"/>
    </location>
    <ligand>
        <name>(6S)-5,6,7,8-tetrahydrofolate</name>
        <dbReference type="ChEBI" id="CHEBI:57453"/>
    </ligand>
</feature>
<dbReference type="RefSeq" id="WP_015006908.1">
    <property type="nucleotide sequence ID" value="NC_021917.1"/>
</dbReference>
<dbReference type="PANTHER" id="PTHR11138:SF5">
    <property type="entry name" value="METHIONYL-TRNA FORMYLTRANSFERASE, MITOCHONDRIAL"/>
    <property type="match status" value="1"/>
</dbReference>
<dbReference type="KEGG" id="cza:CYCME_0319"/>
<dbReference type="InterPro" id="IPR002376">
    <property type="entry name" value="Formyl_transf_N"/>
</dbReference>
<dbReference type="Pfam" id="PF00551">
    <property type="entry name" value="Formyl_trans_N"/>
    <property type="match status" value="1"/>
</dbReference>
<dbReference type="SUPFAM" id="SSF53328">
    <property type="entry name" value="Formyltransferase"/>
    <property type="match status" value="1"/>
</dbReference>
<dbReference type="HOGENOM" id="CLU_033347_1_2_6"/>
<dbReference type="PATRIC" id="fig|1198232.3.peg.323"/>
<dbReference type="Gene3D" id="3.40.50.12230">
    <property type="match status" value="1"/>
</dbReference>
<keyword evidence="3 5" id="KW-0808">Transferase</keyword>
<dbReference type="InterPro" id="IPR005793">
    <property type="entry name" value="Formyl_trans_C"/>
</dbReference>
<dbReference type="InterPro" id="IPR011034">
    <property type="entry name" value="Formyl_transferase-like_C_sf"/>
</dbReference>
<accession>S5T4D4</accession>
<feature type="domain" description="Formyl transferase N-terminal" evidence="6">
    <location>
        <begin position="1"/>
        <end position="178"/>
    </location>
</feature>
<gene>
    <name evidence="5" type="primary">fmt</name>
    <name evidence="8" type="ORF">CYCME_0319</name>
</gene>
<dbReference type="InterPro" id="IPR005794">
    <property type="entry name" value="Fmt"/>
</dbReference>
<dbReference type="InterPro" id="IPR044135">
    <property type="entry name" value="Met-tRNA-FMT_C"/>
</dbReference>
<comment type="function">
    <text evidence="5">Attaches a formyl group to the free amino group of methionyl-tRNA(fMet). The formyl group appears to play a dual role in the initiator identity of N-formylmethionyl-tRNA by promoting its recognition by IF2 and preventing the misappropriation of this tRNA by the elongation apparatus.</text>
</comment>
<dbReference type="PANTHER" id="PTHR11138">
    <property type="entry name" value="METHIONYL-TRNA FORMYLTRANSFERASE"/>
    <property type="match status" value="1"/>
</dbReference>
<evidence type="ECO:0000259" key="7">
    <source>
        <dbReference type="Pfam" id="PF02911"/>
    </source>
</evidence>
<dbReference type="CDD" id="cd08704">
    <property type="entry name" value="Met_tRNA_FMT_C"/>
    <property type="match status" value="1"/>
</dbReference>
<evidence type="ECO:0000256" key="1">
    <source>
        <dbReference type="ARBA" id="ARBA00010699"/>
    </source>
</evidence>
<dbReference type="FunFam" id="3.40.50.12230:FF:000001">
    <property type="entry name" value="Methionyl-tRNA formyltransferase"/>
    <property type="match status" value="1"/>
</dbReference>
<organism evidence="8 9">
    <name type="scientific">Cycloclasticus zancles 78-ME</name>
    <dbReference type="NCBI Taxonomy" id="1198232"/>
    <lineage>
        <taxon>Bacteria</taxon>
        <taxon>Pseudomonadati</taxon>
        <taxon>Pseudomonadota</taxon>
        <taxon>Gammaproteobacteria</taxon>
        <taxon>Thiotrichales</taxon>
        <taxon>Piscirickettsiaceae</taxon>
        <taxon>Cycloclasticus</taxon>
    </lineage>
</organism>
<dbReference type="SUPFAM" id="SSF50486">
    <property type="entry name" value="FMT C-terminal domain-like"/>
    <property type="match status" value="1"/>
</dbReference>
<dbReference type="NCBIfam" id="TIGR00460">
    <property type="entry name" value="fmt"/>
    <property type="match status" value="1"/>
</dbReference>
<reference evidence="8 9" key="1">
    <citation type="submission" date="2013-05" db="EMBL/GenBank/DDBJ databases">
        <title>Between feast and famine: a lifestyle of most important marine PAH-degrading bacterium Cycloclasticus sp. 7ME.</title>
        <authorList>
            <person name="Yakimov M.M."/>
            <person name="Messina E."/>
            <person name="Genovese M."/>
            <person name="Denaro R."/>
            <person name="Crisafi F."/>
            <person name="Russo D."/>
            <person name="Cappello S."/>
            <person name="Santisi S."/>
            <person name="Smedile F."/>
            <person name="Golyshina O.V."/>
            <person name="Tran H."/>
            <person name="Pieper D.H."/>
            <person name="Golyshin P.N."/>
            <person name="Giuliano L."/>
        </authorList>
    </citation>
    <scope>NUCLEOTIDE SEQUENCE [LARGE SCALE GENOMIC DNA]</scope>
    <source>
        <strain evidence="8 9">78-ME</strain>
    </source>
</reference>
<name>S5T4D4_9GAMM</name>
<comment type="similarity">
    <text evidence="1 5">Belongs to the Fmt family.</text>
</comment>
<evidence type="ECO:0000256" key="3">
    <source>
        <dbReference type="ARBA" id="ARBA00022679"/>
    </source>
</evidence>
<proteinExistence type="inferred from homology"/>
<dbReference type="EC" id="2.1.2.9" evidence="2 5"/>
<feature type="domain" description="Formyl transferase C-terminal" evidence="7">
    <location>
        <begin position="203"/>
        <end position="298"/>
    </location>
</feature>
<dbReference type="EMBL" id="CP005996">
    <property type="protein sequence ID" value="AGS38661.1"/>
    <property type="molecule type" value="Genomic_DNA"/>
</dbReference>
<evidence type="ECO:0000256" key="5">
    <source>
        <dbReference type="HAMAP-Rule" id="MF_00182"/>
    </source>
</evidence>
<evidence type="ECO:0000259" key="6">
    <source>
        <dbReference type="Pfam" id="PF00551"/>
    </source>
</evidence>
<evidence type="ECO:0000313" key="8">
    <source>
        <dbReference type="EMBL" id="AGS38661.1"/>
    </source>
</evidence>